<dbReference type="RefSeq" id="WP_150650860.1">
    <property type="nucleotide sequence ID" value="NZ_CABVHJ010000008.1"/>
</dbReference>
<sequence>MKINLIPQGRPETLEVIRLGDTLNINGEDFDFSPIGEGDTLPATAVSSSWFMDKIERVNGVIELTLILPLPSNYSPEQAFPVPLVDVPDGSVAFPQPLPEPMPPAPNATSINGGPDE</sequence>
<evidence type="ECO:0000313" key="2">
    <source>
        <dbReference type="EMBL" id="VVM93824.1"/>
    </source>
</evidence>
<dbReference type="EMBL" id="CABVHJ010000008">
    <property type="protein sequence ID" value="VVM93824.1"/>
    <property type="molecule type" value="Genomic_DNA"/>
</dbReference>
<proteinExistence type="predicted"/>
<reference evidence="2 3" key="1">
    <citation type="submission" date="2019-09" db="EMBL/GenBank/DDBJ databases">
        <authorList>
            <person name="Chandra G."/>
            <person name="Truman W A."/>
        </authorList>
    </citation>
    <scope>NUCLEOTIDE SEQUENCE [LARGE SCALE GENOMIC DNA]</scope>
    <source>
        <strain evidence="2">PS655</strain>
    </source>
</reference>
<protein>
    <submittedName>
        <fullName evidence="2">Uncharacterized protein</fullName>
    </submittedName>
</protein>
<dbReference type="AlphaFoldDB" id="A0A5E6TKM2"/>
<organism evidence="2 3">
    <name type="scientific">Pseudomonas fluorescens</name>
    <dbReference type="NCBI Taxonomy" id="294"/>
    <lineage>
        <taxon>Bacteria</taxon>
        <taxon>Pseudomonadati</taxon>
        <taxon>Pseudomonadota</taxon>
        <taxon>Gammaproteobacteria</taxon>
        <taxon>Pseudomonadales</taxon>
        <taxon>Pseudomonadaceae</taxon>
        <taxon>Pseudomonas</taxon>
    </lineage>
</organism>
<name>A0A5E6TKM2_PSEFL</name>
<feature type="compositionally biased region" description="Polar residues" evidence="1">
    <location>
        <begin position="107"/>
        <end position="117"/>
    </location>
</feature>
<accession>A0A5E6TKM2</accession>
<evidence type="ECO:0000313" key="3">
    <source>
        <dbReference type="Proteomes" id="UP000327167"/>
    </source>
</evidence>
<gene>
    <name evidence="2" type="ORF">PS655_02957</name>
</gene>
<evidence type="ECO:0000256" key="1">
    <source>
        <dbReference type="SAM" id="MobiDB-lite"/>
    </source>
</evidence>
<feature type="region of interest" description="Disordered" evidence="1">
    <location>
        <begin position="93"/>
        <end position="117"/>
    </location>
</feature>
<dbReference type="Proteomes" id="UP000327167">
    <property type="component" value="Unassembled WGS sequence"/>
</dbReference>
<feature type="compositionally biased region" description="Pro residues" evidence="1">
    <location>
        <begin position="96"/>
        <end position="106"/>
    </location>
</feature>